<dbReference type="STRING" id="485916.Dtox_2141"/>
<dbReference type="InterPro" id="IPR050194">
    <property type="entry name" value="Glycosyltransferase_grp1"/>
</dbReference>
<protein>
    <submittedName>
        <fullName evidence="3">Glycosyl transferase group 1</fullName>
    </submittedName>
</protein>
<dbReference type="Pfam" id="PF13439">
    <property type="entry name" value="Glyco_transf_4"/>
    <property type="match status" value="1"/>
</dbReference>
<keyword evidence="4" id="KW-1185">Reference proteome</keyword>
<dbReference type="HOGENOM" id="CLU_009583_2_0_9"/>
<evidence type="ECO:0000259" key="2">
    <source>
        <dbReference type="Pfam" id="PF13439"/>
    </source>
</evidence>
<dbReference type="GO" id="GO:0016757">
    <property type="term" value="F:glycosyltransferase activity"/>
    <property type="evidence" value="ECO:0007669"/>
    <property type="project" value="InterPro"/>
</dbReference>
<reference evidence="3 4" key="1">
    <citation type="journal article" date="2009" name="Stand. Genomic Sci.">
        <title>Complete genome sequence of Desulfotomaculum acetoxidans type strain (5575).</title>
        <authorList>
            <person name="Spring S."/>
            <person name="Lapidus A."/>
            <person name="Schroder M."/>
            <person name="Gleim D."/>
            <person name="Sims D."/>
            <person name="Meincke L."/>
            <person name="Glavina Del Rio T."/>
            <person name="Tice H."/>
            <person name="Copeland A."/>
            <person name="Cheng J.F."/>
            <person name="Lucas S."/>
            <person name="Chen F."/>
            <person name="Nolan M."/>
            <person name="Bruce D."/>
            <person name="Goodwin L."/>
            <person name="Pitluck S."/>
            <person name="Ivanova N."/>
            <person name="Mavromatis K."/>
            <person name="Mikhailova N."/>
            <person name="Pati A."/>
            <person name="Chen A."/>
            <person name="Palaniappan K."/>
            <person name="Land M."/>
            <person name="Hauser L."/>
            <person name="Chang Y.J."/>
            <person name="Jeffries C.D."/>
            <person name="Chain P."/>
            <person name="Saunders E."/>
            <person name="Brettin T."/>
            <person name="Detter J.C."/>
            <person name="Goker M."/>
            <person name="Bristow J."/>
            <person name="Eisen J.A."/>
            <person name="Markowitz V."/>
            <person name="Hugenholtz P."/>
            <person name="Kyrpides N.C."/>
            <person name="Klenk H.P."/>
            <person name="Han C."/>
        </authorList>
    </citation>
    <scope>NUCLEOTIDE SEQUENCE [LARGE SCALE GENOMIC DNA]</scope>
    <source>
        <strain evidence="4">ATCC 49208 / DSM 771 / VKM B-1644</strain>
    </source>
</reference>
<dbReference type="InterPro" id="IPR001296">
    <property type="entry name" value="Glyco_trans_1"/>
</dbReference>
<dbReference type="InterPro" id="IPR028098">
    <property type="entry name" value="Glyco_trans_4-like_N"/>
</dbReference>
<feature type="domain" description="Glycosyltransferase subfamily 4-like N-terminal" evidence="2">
    <location>
        <begin position="15"/>
        <end position="186"/>
    </location>
</feature>
<dbReference type="RefSeq" id="WP_015757673.1">
    <property type="nucleotide sequence ID" value="NC_013216.1"/>
</dbReference>
<dbReference type="KEGG" id="dae:Dtox_2141"/>
<proteinExistence type="predicted"/>
<feature type="domain" description="Glycosyl transferase family 1" evidence="1">
    <location>
        <begin position="196"/>
        <end position="359"/>
    </location>
</feature>
<dbReference type="CDD" id="cd03817">
    <property type="entry name" value="GT4_UGDG-like"/>
    <property type="match status" value="1"/>
</dbReference>
<evidence type="ECO:0000259" key="1">
    <source>
        <dbReference type="Pfam" id="PF00534"/>
    </source>
</evidence>
<dbReference type="OrthoDB" id="9802525at2"/>
<dbReference type="Gene3D" id="3.40.50.2000">
    <property type="entry name" value="Glycogen Phosphorylase B"/>
    <property type="match status" value="2"/>
</dbReference>
<name>C8VZ59_DESAS</name>
<dbReference type="eggNOG" id="COG0438">
    <property type="taxonomic scope" value="Bacteria"/>
</dbReference>
<dbReference type="PANTHER" id="PTHR45947">
    <property type="entry name" value="SULFOQUINOVOSYL TRANSFERASE SQD2"/>
    <property type="match status" value="1"/>
</dbReference>
<sequence>MQIGVFTDSYLPYTSGVVSSIESFTQELRKLGHGVFIFAPRYPHSMNKNCDGDEEGVFRFASIPAPTNRDFTLAVPFSWRFKPAIDKLHLDVIHVHSPFLLGRLGARYAKKRGIPLVFTFHTLYDHYLHYIPFNQNVTREITQKLCSDFCNNCDQIIVPTSIIGDYIKNFGVNTPVTKLPTGINLDDYAKIDTEWLRNNYNIPERQKILLFVGRLGKEKNVSFLISCFKQIYSLLPETHLVMVGGGPEEQELKKTVTELNIKDNVVFTGILPKSEVIKCYAGSDLFVFPSVTETQGLVIAEAKAGGLPVIAVNAFGSSEMVFNGEDGFLTDFTEAAFIEKVLLLLREDKLRDDMSKQARLNVIQISSRNCALELVEIYSSLINNRLDENLLKNY</sequence>
<evidence type="ECO:0000313" key="4">
    <source>
        <dbReference type="Proteomes" id="UP000002217"/>
    </source>
</evidence>
<dbReference type="AlphaFoldDB" id="C8VZ59"/>
<dbReference type="Proteomes" id="UP000002217">
    <property type="component" value="Chromosome"/>
</dbReference>
<dbReference type="SUPFAM" id="SSF53756">
    <property type="entry name" value="UDP-Glycosyltransferase/glycogen phosphorylase"/>
    <property type="match status" value="1"/>
</dbReference>
<gene>
    <name evidence="3" type="ordered locus">Dtox_2141</name>
</gene>
<dbReference type="CAZy" id="GT4">
    <property type="family name" value="Glycosyltransferase Family 4"/>
</dbReference>
<dbReference type="EMBL" id="CP001720">
    <property type="protein sequence ID" value="ACV62969.1"/>
    <property type="molecule type" value="Genomic_DNA"/>
</dbReference>
<evidence type="ECO:0000313" key="3">
    <source>
        <dbReference type="EMBL" id="ACV62969.1"/>
    </source>
</evidence>
<dbReference type="PANTHER" id="PTHR45947:SF3">
    <property type="entry name" value="SULFOQUINOVOSYL TRANSFERASE SQD2"/>
    <property type="match status" value="1"/>
</dbReference>
<organism evidence="3 4">
    <name type="scientific">Desulfofarcimen acetoxidans (strain ATCC 49208 / DSM 771 / KCTC 5769 / VKM B-1644 / 5575)</name>
    <name type="common">Desulfotomaculum acetoxidans</name>
    <dbReference type="NCBI Taxonomy" id="485916"/>
    <lineage>
        <taxon>Bacteria</taxon>
        <taxon>Bacillati</taxon>
        <taxon>Bacillota</taxon>
        <taxon>Clostridia</taxon>
        <taxon>Eubacteriales</taxon>
        <taxon>Peptococcaceae</taxon>
        <taxon>Desulfofarcimen</taxon>
    </lineage>
</organism>
<keyword evidence="3" id="KW-0808">Transferase</keyword>
<dbReference type="Pfam" id="PF00534">
    <property type="entry name" value="Glycos_transf_1"/>
    <property type="match status" value="1"/>
</dbReference>
<accession>C8VZ59</accession>